<dbReference type="OrthoDB" id="289368at2"/>
<dbReference type="RefSeq" id="WP_145030927.1">
    <property type="nucleotide sequence ID" value="NZ_CP036271.1"/>
</dbReference>
<name>A0A517SG86_9PLAN</name>
<sequence precursor="true">MNLRLLLVFASLLSFTGCGPGQAYEGASRFPLSGKVTFDGKPVDGGSISFIPTTESNRVSGAPISQGTYTVPEEKGANAGEYRVEIRWPQPTGKKYKDPDTLEMLSEFKESVPKKYNEQSELKAEVSDANRTFDFDLKK</sequence>
<gene>
    <name evidence="2" type="ORF">Pan44_31830</name>
</gene>
<proteinExistence type="predicted"/>
<evidence type="ECO:0000256" key="1">
    <source>
        <dbReference type="SAM" id="SignalP"/>
    </source>
</evidence>
<feature type="chain" id="PRO_5021700304" description="Carboxypeptidase regulatory-like domain-containing protein" evidence="1">
    <location>
        <begin position="24"/>
        <end position="139"/>
    </location>
</feature>
<dbReference type="PROSITE" id="PS51257">
    <property type="entry name" value="PROKAR_LIPOPROTEIN"/>
    <property type="match status" value="1"/>
</dbReference>
<evidence type="ECO:0008006" key="4">
    <source>
        <dbReference type="Google" id="ProtNLM"/>
    </source>
</evidence>
<dbReference type="KEGG" id="ccos:Pan44_31830"/>
<dbReference type="EMBL" id="CP036271">
    <property type="protein sequence ID" value="QDT55141.1"/>
    <property type="molecule type" value="Genomic_DNA"/>
</dbReference>
<organism evidence="2 3">
    <name type="scientific">Caulifigura coniformis</name>
    <dbReference type="NCBI Taxonomy" id="2527983"/>
    <lineage>
        <taxon>Bacteria</taxon>
        <taxon>Pseudomonadati</taxon>
        <taxon>Planctomycetota</taxon>
        <taxon>Planctomycetia</taxon>
        <taxon>Planctomycetales</taxon>
        <taxon>Planctomycetaceae</taxon>
        <taxon>Caulifigura</taxon>
    </lineage>
</organism>
<dbReference type="Proteomes" id="UP000315700">
    <property type="component" value="Chromosome"/>
</dbReference>
<protein>
    <recommendedName>
        <fullName evidence="4">Carboxypeptidase regulatory-like domain-containing protein</fullName>
    </recommendedName>
</protein>
<dbReference type="AlphaFoldDB" id="A0A517SG86"/>
<reference evidence="2 3" key="1">
    <citation type="submission" date="2019-02" db="EMBL/GenBank/DDBJ databases">
        <title>Deep-cultivation of Planctomycetes and their phenomic and genomic characterization uncovers novel biology.</title>
        <authorList>
            <person name="Wiegand S."/>
            <person name="Jogler M."/>
            <person name="Boedeker C."/>
            <person name="Pinto D."/>
            <person name="Vollmers J."/>
            <person name="Rivas-Marin E."/>
            <person name="Kohn T."/>
            <person name="Peeters S.H."/>
            <person name="Heuer A."/>
            <person name="Rast P."/>
            <person name="Oberbeckmann S."/>
            <person name="Bunk B."/>
            <person name="Jeske O."/>
            <person name="Meyerdierks A."/>
            <person name="Storesund J.E."/>
            <person name="Kallscheuer N."/>
            <person name="Luecker S."/>
            <person name="Lage O.M."/>
            <person name="Pohl T."/>
            <person name="Merkel B.J."/>
            <person name="Hornburger P."/>
            <person name="Mueller R.-W."/>
            <person name="Bruemmer F."/>
            <person name="Labrenz M."/>
            <person name="Spormann A.M."/>
            <person name="Op den Camp H."/>
            <person name="Overmann J."/>
            <person name="Amann R."/>
            <person name="Jetten M.S.M."/>
            <person name="Mascher T."/>
            <person name="Medema M.H."/>
            <person name="Devos D.P."/>
            <person name="Kaster A.-K."/>
            <person name="Ovreas L."/>
            <person name="Rohde M."/>
            <person name="Galperin M.Y."/>
            <person name="Jogler C."/>
        </authorList>
    </citation>
    <scope>NUCLEOTIDE SEQUENCE [LARGE SCALE GENOMIC DNA]</scope>
    <source>
        <strain evidence="2 3">Pan44</strain>
    </source>
</reference>
<accession>A0A517SG86</accession>
<dbReference type="InParanoid" id="A0A517SG86"/>
<keyword evidence="3" id="KW-1185">Reference proteome</keyword>
<keyword evidence="1" id="KW-0732">Signal</keyword>
<evidence type="ECO:0000313" key="2">
    <source>
        <dbReference type="EMBL" id="QDT55141.1"/>
    </source>
</evidence>
<evidence type="ECO:0000313" key="3">
    <source>
        <dbReference type="Proteomes" id="UP000315700"/>
    </source>
</evidence>
<feature type="signal peptide" evidence="1">
    <location>
        <begin position="1"/>
        <end position="23"/>
    </location>
</feature>